<dbReference type="SMART" id="SM00387">
    <property type="entry name" value="HATPase_c"/>
    <property type="match status" value="1"/>
</dbReference>
<dbReference type="EMBL" id="CP036434">
    <property type="protein sequence ID" value="QDV06455.1"/>
    <property type="molecule type" value="Genomic_DNA"/>
</dbReference>
<feature type="domain" description="Histidine kinase" evidence="15">
    <location>
        <begin position="81"/>
        <end position="299"/>
    </location>
</feature>
<evidence type="ECO:0000313" key="17">
    <source>
        <dbReference type="EMBL" id="QDV06455.1"/>
    </source>
</evidence>
<gene>
    <name evidence="17" type="primary">luxQ_5</name>
    <name evidence="17" type="ORF">Poly30_19650</name>
</gene>
<dbReference type="PANTHER" id="PTHR45339:SF1">
    <property type="entry name" value="HYBRID SIGNAL TRANSDUCTION HISTIDINE KINASE J"/>
    <property type="match status" value="1"/>
</dbReference>
<dbReference type="PRINTS" id="PR00344">
    <property type="entry name" value="BCTRLSENSOR"/>
</dbReference>
<name>A0A518EQZ2_9BACT</name>
<dbReference type="GO" id="GO:0016020">
    <property type="term" value="C:membrane"/>
    <property type="evidence" value="ECO:0007669"/>
    <property type="project" value="UniProtKB-SubCell"/>
</dbReference>
<keyword evidence="5 17" id="KW-0808">Transferase</keyword>
<evidence type="ECO:0000256" key="14">
    <source>
        <dbReference type="SAM" id="MobiDB-lite"/>
    </source>
</evidence>
<dbReference type="PROSITE" id="PS50110">
    <property type="entry name" value="RESPONSE_REGULATORY"/>
    <property type="match status" value="1"/>
</dbReference>
<keyword evidence="12" id="KW-0472">Membrane</keyword>
<evidence type="ECO:0000256" key="6">
    <source>
        <dbReference type="ARBA" id="ARBA00022692"/>
    </source>
</evidence>
<feature type="compositionally biased region" description="Basic and acidic residues" evidence="14">
    <location>
        <begin position="10"/>
        <end position="21"/>
    </location>
</feature>
<evidence type="ECO:0000256" key="4">
    <source>
        <dbReference type="ARBA" id="ARBA00022553"/>
    </source>
</evidence>
<dbReference type="EC" id="2.7.13.3" evidence="3"/>
<keyword evidence="10" id="KW-1133">Transmembrane helix</keyword>
<keyword evidence="11" id="KW-0902">Two-component regulatory system</keyword>
<comment type="subcellular location">
    <subcellularLocation>
        <location evidence="2">Membrane</location>
    </subcellularLocation>
</comment>
<dbReference type="InterPro" id="IPR005467">
    <property type="entry name" value="His_kinase_dom"/>
</dbReference>
<dbReference type="SUPFAM" id="SSF47384">
    <property type="entry name" value="Homodimeric domain of signal transducing histidine kinase"/>
    <property type="match status" value="1"/>
</dbReference>
<keyword evidence="8 17" id="KW-0418">Kinase</keyword>
<evidence type="ECO:0000256" key="8">
    <source>
        <dbReference type="ARBA" id="ARBA00022777"/>
    </source>
</evidence>
<keyword evidence="9" id="KW-0067">ATP-binding</keyword>
<dbReference type="CDD" id="cd16922">
    <property type="entry name" value="HATPase_EvgS-ArcB-TorS-like"/>
    <property type="match status" value="1"/>
</dbReference>
<evidence type="ECO:0000256" key="1">
    <source>
        <dbReference type="ARBA" id="ARBA00000085"/>
    </source>
</evidence>
<dbReference type="InterPro" id="IPR036890">
    <property type="entry name" value="HATPase_C_sf"/>
</dbReference>
<evidence type="ECO:0000256" key="5">
    <source>
        <dbReference type="ARBA" id="ARBA00022679"/>
    </source>
</evidence>
<reference evidence="17 18" key="1">
    <citation type="submission" date="2019-02" db="EMBL/GenBank/DDBJ databases">
        <title>Deep-cultivation of Planctomycetes and their phenomic and genomic characterization uncovers novel biology.</title>
        <authorList>
            <person name="Wiegand S."/>
            <person name="Jogler M."/>
            <person name="Boedeker C."/>
            <person name="Pinto D."/>
            <person name="Vollmers J."/>
            <person name="Rivas-Marin E."/>
            <person name="Kohn T."/>
            <person name="Peeters S.H."/>
            <person name="Heuer A."/>
            <person name="Rast P."/>
            <person name="Oberbeckmann S."/>
            <person name="Bunk B."/>
            <person name="Jeske O."/>
            <person name="Meyerdierks A."/>
            <person name="Storesund J.E."/>
            <person name="Kallscheuer N."/>
            <person name="Luecker S."/>
            <person name="Lage O.M."/>
            <person name="Pohl T."/>
            <person name="Merkel B.J."/>
            <person name="Hornburger P."/>
            <person name="Mueller R.-W."/>
            <person name="Bruemmer F."/>
            <person name="Labrenz M."/>
            <person name="Spormann A.M."/>
            <person name="Op den Camp H."/>
            <person name="Overmann J."/>
            <person name="Amann R."/>
            <person name="Jetten M.S.M."/>
            <person name="Mascher T."/>
            <person name="Medema M.H."/>
            <person name="Devos D.P."/>
            <person name="Kaster A.-K."/>
            <person name="Ovreas L."/>
            <person name="Rohde M."/>
            <person name="Galperin M.Y."/>
            <person name="Jogler C."/>
        </authorList>
    </citation>
    <scope>NUCLEOTIDE SEQUENCE [LARGE SCALE GENOMIC DNA]</scope>
    <source>
        <strain evidence="17 18">Poly30</strain>
    </source>
</reference>
<dbReference type="Pfam" id="PF00512">
    <property type="entry name" value="HisKA"/>
    <property type="match status" value="1"/>
</dbReference>
<keyword evidence="6" id="KW-0812">Transmembrane</keyword>
<protein>
    <recommendedName>
        <fullName evidence="3">histidine kinase</fullName>
        <ecNumber evidence="3">2.7.13.3</ecNumber>
    </recommendedName>
</protein>
<feature type="modified residue" description="4-aspartylphosphate" evidence="13">
    <location>
        <position position="379"/>
    </location>
</feature>
<dbReference type="OrthoDB" id="9813394at2"/>
<dbReference type="InterPro" id="IPR036097">
    <property type="entry name" value="HisK_dim/P_sf"/>
</dbReference>
<evidence type="ECO:0000256" key="7">
    <source>
        <dbReference type="ARBA" id="ARBA00022741"/>
    </source>
</evidence>
<comment type="catalytic activity">
    <reaction evidence="1">
        <text>ATP + protein L-histidine = ADP + protein N-phospho-L-histidine.</text>
        <dbReference type="EC" id="2.7.13.3"/>
    </reaction>
</comment>
<feature type="region of interest" description="Disordered" evidence="14">
    <location>
        <begin position="1"/>
        <end position="21"/>
    </location>
</feature>
<dbReference type="InterPro" id="IPR001789">
    <property type="entry name" value="Sig_transdc_resp-reg_receiver"/>
</dbReference>
<dbReference type="GO" id="GO:0005524">
    <property type="term" value="F:ATP binding"/>
    <property type="evidence" value="ECO:0007669"/>
    <property type="project" value="UniProtKB-KW"/>
</dbReference>
<dbReference type="PROSITE" id="PS50109">
    <property type="entry name" value="HIS_KIN"/>
    <property type="match status" value="1"/>
</dbReference>
<dbReference type="Proteomes" id="UP000320390">
    <property type="component" value="Chromosome"/>
</dbReference>
<dbReference type="Pfam" id="PF00072">
    <property type="entry name" value="Response_reg"/>
    <property type="match status" value="1"/>
</dbReference>
<dbReference type="Pfam" id="PF02518">
    <property type="entry name" value="HATPase_c"/>
    <property type="match status" value="1"/>
</dbReference>
<evidence type="ECO:0000256" key="11">
    <source>
        <dbReference type="ARBA" id="ARBA00023012"/>
    </source>
</evidence>
<feature type="domain" description="Response regulatory" evidence="16">
    <location>
        <begin position="330"/>
        <end position="447"/>
    </location>
</feature>
<dbReference type="SMART" id="SM00388">
    <property type="entry name" value="HisKA"/>
    <property type="match status" value="1"/>
</dbReference>
<dbReference type="Gene3D" id="3.40.50.2300">
    <property type="match status" value="1"/>
</dbReference>
<dbReference type="GO" id="GO:0000155">
    <property type="term" value="F:phosphorelay sensor kinase activity"/>
    <property type="evidence" value="ECO:0007669"/>
    <property type="project" value="InterPro"/>
</dbReference>
<evidence type="ECO:0000256" key="12">
    <source>
        <dbReference type="ARBA" id="ARBA00023136"/>
    </source>
</evidence>
<evidence type="ECO:0000256" key="3">
    <source>
        <dbReference type="ARBA" id="ARBA00012438"/>
    </source>
</evidence>
<accession>A0A518EQZ2</accession>
<dbReference type="PANTHER" id="PTHR45339">
    <property type="entry name" value="HYBRID SIGNAL TRANSDUCTION HISTIDINE KINASE J"/>
    <property type="match status" value="1"/>
</dbReference>
<organism evidence="17 18">
    <name type="scientific">Saltatorellus ferox</name>
    <dbReference type="NCBI Taxonomy" id="2528018"/>
    <lineage>
        <taxon>Bacteria</taxon>
        <taxon>Pseudomonadati</taxon>
        <taxon>Planctomycetota</taxon>
        <taxon>Planctomycetia</taxon>
        <taxon>Planctomycetia incertae sedis</taxon>
        <taxon>Saltatorellus</taxon>
    </lineage>
</organism>
<dbReference type="SUPFAM" id="SSF52172">
    <property type="entry name" value="CheY-like"/>
    <property type="match status" value="1"/>
</dbReference>
<dbReference type="InterPro" id="IPR011006">
    <property type="entry name" value="CheY-like_superfamily"/>
</dbReference>
<dbReference type="InterPro" id="IPR004358">
    <property type="entry name" value="Sig_transdc_His_kin-like_C"/>
</dbReference>
<keyword evidence="7" id="KW-0547">Nucleotide-binding</keyword>
<dbReference type="SUPFAM" id="SSF55874">
    <property type="entry name" value="ATPase domain of HSP90 chaperone/DNA topoisomerase II/histidine kinase"/>
    <property type="match status" value="1"/>
</dbReference>
<evidence type="ECO:0000313" key="18">
    <source>
        <dbReference type="Proteomes" id="UP000320390"/>
    </source>
</evidence>
<dbReference type="CDD" id="cd00082">
    <property type="entry name" value="HisKA"/>
    <property type="match status" value="1"/>
</dbReference>
<evidence type="ECO:0000259" key="16">
    <source>
        <dbReference type="PROSITE" id="PS50110"/>
    </source>
</evidence>
<sequence length="454" mass="49129">MSAGEASGPDELKALRKENKRMERRVRQLERLVRTSEMMARQSKSVMERSLDGLRERTTDLEAAKEAAEAGLAAKDRFLATMSHEIRTPMNGVIGCIDLLTLSDLEQEDRSLVMTLKDSAETMMTLLNDILDFAKLQEDQTVIESRRLDVAHLVASVASSEKARCSSKGIDVLFAVDPAVPQALLGDEHRLRQVLSNLMGNAVKFTEHGSITLSVAVTDGGQQLRFEVRDTGIGMKPEVLGSIFAAFTQADETTARRFGGTGLGLAISSALVRAMGGQIEVSSEVGVGSCFYFSIPLALPAPDSREEESKVPAKQSLAEIISAQDVAGLRVLLVDDNPVNRKVGAKLIERLGCTVGLATGGAEGAQRALEEDWDAVLMDCSMPDVDGFQATERIRRSNSPRSRVHIVALTALSMEGDRERCLAAGMNDYVQKPLRVAELQEALARASSAERDAA</sequence>
<evidence type="ECO:0000256" key="9">
    <source>
        <dbReference type="ARBA" id="ARBA00022840"/>
    </source>
</evidence>
<evidence type="ECO:0000256" key="10">
    <source>
        <dbReference type="ARBA" id="ARBA00022989"/>
    </source>
</evidence>
<keyword evidence="18" id="KW-1185">Reference proteome</keyword>
<proteinExistence type="predicted"/>
<dbReference type="AlphaFoldDB" id="A0A518EQZ2"/>
<evidence type="ECO:0000256" key="2">
    <source>
        <dbReference type="ARBA" id="ARBA00004370"/>
    </source>
</evidence>
<dbReference type="CDD" id="cd17546">
    <property type="entry name" value="REC_hyHK_CKI1_RcsC-like"/>
    <property type="match status" value="1"/>
</dbReference>
<dbReference type="RefSeq" id="WP_145196654.1">
    <property type="nucleotide sequence ID" value="NZ_CP036434.1"/>
</dbReference>
<dbReference type="FunFam" id="3.30.565.10:FF:000078">
    <property type="entry name" value="Two-component sensor histidine kinase"/>
    <property type="match status" value="1"/>
</dbReference>
<dbReference type="Gene3D" id="1.10.287.130">
    <property type="match status" value="1"/>
</dbReference>
<evidence type="ECO:0000259" key="15">
    <source>
        <dbReference type="PROSITE" id="PS50109"/>
    </source>
</evidence>
<dbReference type="FunFam" id="1.10.287.130:FF:000004">
    <property type="entry name" value="Ethylene receptor 1"/>
    <property type="match status" value="1"/>
</dbReference>
<keyword evidence="4 13" id="KW-0597">Phosphoprotein</keyword>
<dbReference type="InterPro" id="IPR003594">
    <property type="entry name" value="HATPase_dom"/>
</dbReference>
<dbReference type="Gene3D" id="3.30.565.10">
    <property type="entry name" value="Histidine kinase-like ATPase, C-terminal domain"/>
    <property type="match status" value="1"/>
</dbReference>
<evidence type="ECO:0000256" key="13">
    <source>
        <dbReference type="PROSITE-ProRule" id="PRU00169"/>
    </source>
</evidence>
<dbReference type="SMART" id="SM00448">
    <property type="entry name" value="REC"/>
    <property type="match status" value="1"/>
</dbReference>
<dbReference type="InterPro" id="IPR003661">
    <property type="entry name" value="HisK_dim/P_dom"/>
</dbReference>